<sequence>MNQGEAAPILSIEDIQSYLNSLKQGSAVNSQADHELNQAQYQIETTAWVSNEESLGLRILHLIDIIKLM</sequence>
<proteinExistence type="predicted"/>
<accession>A0ABX6V873</accession>
<evidence type="ECO:0000313" key="1">
    <source>
        <dbReference type="EMBL" id="QPG58847.1"/>
    </source>
</evidence>
<dbReference type="EMBL" id="CP045503">
    <property type="protein sequence ID" value="QPG58847.1"/>
    <property type="molecule type" value="Genomic_DNA"/>
</dbReference>
<dbReference type="Proteomes" id="UP000316416">
    <property type="component" value="Chromosome"/>
</dbReference>
<gene>
    <name evidence="1" type="ORF">FM038_016545</name>
</gene>
<organism evidence="1 2">
    <name type="scientific">Shewanella eurypsychrophilus</name>
    <dbReference type="NCBI Taxonomy" id="2593656"/>
    <lineage>
        <taxon>Bacteria</taxon>
        <taxon>Pseudomonadati</taxon>
        <taxon>Pseudomonadota</taxon>
        <taxon>Gammaproteobacteria</taxon>
        <taxon>Alteromonadales</taxon>
        <taxon>Shewanellaceae</taxon>
        <taxon>Shewanella</taxon>
    </lineage>
</organism>
<protein>
    <submittedName>
        <fullName evidence="1">Uncharacterized protein</fullName>
    </submittedName>
</protein>
<evidence type="ECO:0000313" key="2">
    <source>
        <dbReference type="Proteomes" id="UP000316416"/>
    </source>
</evidence>
<reference evidence="1" key="1">
    <citation type="submission" date="2021-07" db="EMBL/GenBank/DDBJ databases">
        <title>Shewanella sp. YLB-07 whole genome sequence.</title>
        <authorList>
            <person name="Yu L."/>
        </authorList>
    </citation>
    <scope>NUCLEOTIDE SEQUENCE</scope>
    <source>
        <strain evidence="1">YLB-08</strain>
    </source>
</reference>
<dbReference type="RefSeq" id="WP_142874467.1">
    <property type="nucleotide sequence ID" value="NZ_CP045503.2"/>
</dbReference>
<keyword evidence="2" id="KW-1185">Reference proteome</keyword>
<name>A0ABX6V873_9GAMM</name>